<dbReference type="InterPro" id="IPR050656">
    <property type="entry name" value="PINX1"/>
</dbReference>
<dbReference type="InterPro" id="IPR000467">
    <property type="entry name" value="G_patch_dom"/>
</dbReference>
<dbReference type="Pfam" id="PF01585">
    <property type="entry name" value="G-patch"/>
    <property type="match status" value="1"/>
</dbReference>
<organism evidence="3 4">
    <name type="scientific">Ramazzottius varieornatus</name>
    <name type="common">Water bear</name>
    <name type="synonym">Tardigrade</name>
    <dbReference type="NCBI Taxonomy" id="947166"/>
    <lineage>
        <taxon>Eukaryota</taxon>
        <taxon>Metazoa</taxon>
        <taxon>Ecdysozoa</taxon>
        <taxon>Tardigrada</taxon>
        <taxon>Eutardigrada</taxon>
        <taxon>Parachela</taxon>
        <taxon>Hypsibioidea</taxon>
        <taxon>Ramazzottiidae</taxon>
        <taxon>Ramazzottius</taxon>
    </lineage>
</organism>
<feature type="region of interest" description="Disordered" evidence="1">
    <location>
        <begin position="333"/>
        <end position="352"/>
    </location>
</feature>
<dbReference type="SMART" id="SM00443">
    <property type="entry name" value="G_patch"/>
    <property type="match status" value="1"/>
</dbReference>
<protein>
    <recommendedName>
        <fullName evidence="2">G-patch domain-containing protein</fullName>
    </recommendedName>
</protein>
<feature type="region of interest" description="Disordered" evidence="1">
    <location>
        <begin position="212"/>
        <end position="328"/>
    </location>
</feature>
<keyword evidence="4" id="KW-1185">Reference proteome</keyword>
<dbReference type="PANTHER" id="PTHR23149">
    <property type="entry name" value="G PATCH DOMAIN CONTAINING PROTEIN"/>
    <property type="match status" value="1"/>
</dbReference>
<evidence type="ECO:0000313" key="4">
    <source>
        <dbReference type="Proteomes" id="UP000186922"/>
    </source>
</evidence>
<feature type="compositionally biased region" description="Basic and acidic residues" evidence="1">
    <location>
        <begin position="253"/>
        <end position="263"/>
    </location>
</feature>
<dbReference type="PROSITE" id="PS50174">
    <property type="entry name" value="G_PATCH"/>
    <property type="match status" value="1"/>
</dbReference>
<dbReference type="EMBL" id="BDGG01000008">
    <property type="protein sequence ID" value="GAV02649.1"/>
    <property type="molecule type" value="Genomic_DNA"/>
</dbReference>
<accession>A0A1D1VVL9</accession>
<dbReference type="STRING" id="947166.A0A1D1VVL9"/>
<dbReference type="AlphaFoldDB" id="A0A1D1VVL9"/>
<dbReference type="OrthoDB" id="29523at2759"/>
<gene>
    <name evidence="3" type="primary">RvY_13187-1</name>
    <name evidence="3" type="synonym">RvY_13187.1</name>
    <name evidence="3" type="ORF">RvY_13187</name>
</gene>
<proteinExistence type="predicted"/>
<evidence type="ECO:0000313" key="3">
    <source>
        <dbReference type="EMBL" id="GAV02649.1"/>
    </source>
</evidence>
<feature type="compositionally biased region" description="Basic and acidic residues" evidence="1">
    <location>
        <begin position="333"/>
        <end position="347"/>
    </location>
</feature>
<comment type="caution">
    <text evidence="3">The sequence shown here is derived from an EMBL/GenBank/DDBJ whole genome shotgun (WGS) entry which is preliminary data.</text>
</comment>
<evidence type="ECO:0000259" key="2">
    <source>
        <dbReference type="PROSITE" id="PS50174"/>
    </source>
</evidence>
<reference evidence="3 4" key="1">
    <citation type="journal article" date="2016" name="Nat. Commun.">
        <title>Extremotolerant tardigrade genome and improved radiotolerance of human cultured cells by tardigrade-unique protein.</title>
        <authorList>
            <person name="Hashimoto T."/>
            <person name="Horikawa D.D."/>
            <person name="Saito Y."/>
            <person name="Kuwahara H."/>
            <person name="Kozuka-Hata H."/>
            <person name="Shin-I T."/>
            <person name="Minakuchi Y."/>
            <person name="Ohishi K."/>
            <person name="Motoyama A."/>
            <person name="Aizu T."/>
            <person name="Enomoto A."/>
            <person name="Kondo K."/>
            <person name="Tanaka S."/>
            <person name="Hara Y."/>
            <person name="Koshikawa S."/>
            <person name="Sagara H."/>
            <person name="Miura T."/>
            <person name="Yokobori S."/>
            <person name="Miyagawa K."/>
            <person name="Suzuki Y."/>
            <person name="Kubo T."/>
            <person name="Oyama M."/>
            <person name="Kohara Y."/>
            <person name="Fujiyama A."/>
            <person name="Arakawa K."/>
            <person name="Katayama T."/>
            <person name="Toyoda A."/>
            <person name="Kunieda T."/>
        </authorList>
    </citation>
    <scope>NUCLEOTIDE SEQUENCE [LARGE SCALE GENOMIC DNA]</scope>
    <source>
        <strain evidence="3 4">YOKOZUNA-1</strain>
    </source>
</reference>
<dbReference type="GO" id="GO:0005730">
    <property type="term" value="C:nucleolus"/>
    <property type="evidence" value="ECO:0007669"/>
    <property type="project" value="TreeGrafter"/>
</dbReference>
<dbReference type="PANTHER" id="PTHR23149:SF27">
    <property type="entry name" value="PIN2_TERF1-INTERACTING TELOMERASE INHIBITOR 1"/>
    <property type="match status" value="1"/>
</dbReference>
<dbReference type="Proteomes" id="UP000186922">
    <property type="component" value="Unassembled WGS sequence"/>
</dbReference>
<evidence type="ECO:0000256" key="1">
    <source>
        <dbReference type="SAM" id="MobiDB-lite"/>
    </source>
</evidence>
<name>A0A1D1VVL9_RAMVA</name>
<dbReference type="GO" id="GO:0003676">
    <property type="term" value="F:nucleic acid binding"/>
    <property type="evidence" value="ECO:0007669"/>
    <property type="project" value="InterPro"/>
</dbReference>
<sequence length="441" mass="49245">MSLLAGPRRKQIVSVNPQGLNNAEEWKQFGGKLMAKSGWQVGEGLGANRQGATEHVHMKFKDDSLGLGCTIQHEKNWLAHNDDFNDLLSFLNQQHGTSAGGEETVVSSAKESEQLVQVSLEKKSKDSKGRLNYQKFTRGKDLSSRSTDEISMIFGGKVSKKNKATNHEAELEISTAERATDQPSNVTGLNTYESKESLHDYFAKKMAMRKEAAQPAIKTPAGRPEQPEAKEEVEAKADESSKKKRKKNMETAPEPKEKVRTRESSSNLVESTQEPSDEVVEKKSRKRKNVMTEKSVEETVEPNAIESVVEEASMEETEEERRVHRKQKRLEKRLAREAQEQETKEEPLEMDTDGLQSAACAQPDIVSMVKIPVDSDNGTDVDYTGVGETVTNVRDLKKTMFGMSMGAIRQHFRSLPEETKAGIFPGSNVFDVKGYGDELFF</sequence>
<feature type="domain" description="G-patch" evidence="2">
    <location>
        <begin position="26"/>
        <end position="72"/>
    </location>
</feature>
<feature type="region of interest" description="Disordered" evidence="1">
    <location>
        <begin position="162"/>
        <end position="189"/>
    </location>
</feature>
<feature type="compositionally biased region" description="Polar residues" evidence="1">
    <location>
        <begin position="264"/>
        <end position="274"/>
    </location>
</feature>
<dbReference type="GO" id="GO:0010521">
    <property type="term" value="F:telomerase inhibitor activity"/>
    <property type="evidence" value="ECO:0007669"/>
    <property type="project" value="TreeGrafter"/>
</dbReference>
<feature type="compositionally biased region" description="Acidic residues" evidence="1">
    <location>
        <begin position="308"/>
        <end position="318"/>
    </location>
</feature>
<feature type="compositionally biased region" description="Basic and acidic residues" evidence="1">
    <location>
        <begin position="225"/>
        <end position="241"/>
    </location>
</feature>